<dbReference type="EMBL" id="JAWRVI010000090">
    <property type="protein sequence ID" value="KAK4077995.1"/>
    <property type="molecule type" value="Genomic_DNA"/>
</dbReference>
<reference evidence="1 2" key="1">
    <citation type="journal article" date="2024" name="Microbiol. Resour. Announc.">
        <title>Genome annotations for the ascomycete fungi Trichoderma harzianum, Trichoderma aggressivum, and Purpureocillium lilacinum.</title>
        <authorList>
            <person name="Beijen E.P.W."/>
            <person name="Ohm R.A."/>
        </authorList>
    </citation>
    <scope>NUCLEOTIDE SEQUENCE [LARGE SCALE GENOMIC DNA]</scope>
    <source>
        <strain evidence="1 2">CBS 150709</strain>
    </source>
</reference>
<comment type="caution">
    <text evidence="1">The sequence shown here is derived from an EMBL/GenBank/DDBJ whole genome shotgun (WGS) entry which is preliminary data.</text>
</comment>
<sequence>MAIPSPASIEQLPAEVLLLITNLLSNCELKRLRLASRFFGARVSLRIHRVFLSPNPRNVEVFLAIANHETFRANVVEIIYDDARLLRSATESGRASEQEQHHTVDLRTRKEEQLKWYPDWDLPAVVDDNLQWFARCREENIRTLKTRKGHDAARLDHTTRQRQCDAEMPLMASWAYYQQLVRQQNEILRAGTDMTAFRYALPRFPSLRRVTVTPAAHGFLFNPLYPTPMIRAFPDGFNYPIPRGWPTAEHIDASEVEALPWIENDTSNGFDSAKVRAQWRGFSGVTRILSEQQHDHNVSELLVDAHALPTGLNCRIFDQWCEDYSHLVSIIRRPGFSRLSLSLLVGGQKSLNWSAFRSGLLRDALTCAVDLKSLTLATDIESDPWLDDEVQLLPLQIIFPVNQLKRLEHFGLWNFLVEQSDLRSLLAALPVSIKSVELGFLHFLHGRGNHRDLLRDMRDTLGWQSWENPPKVRIATHVMSGLPALARAHWLESEVTDFLYGEGENPFGSDNDSADTVRLGYGTLRDAFEPAYERPWVSSEDYRRLGIYKDLDKNMTQDYAREDLGFPSEQVIQESQSLAQHRHNSTRSARQLSISGCVCFLSILSWLLFRCLS</sequence>
<protein>
    <recommendedName>
        <fullName evidence="3">F-box domain-containing protein</fullName>
    </recommendedName>
</protein>
<dbReference type="Proteomes" id="UP001287286">
    <property type="component" value="Unassembled WGS sequence"/>
</dbReference>
<evidence type="ECO:0008006" key="3">
    <source>
        <dbReference type="Google" id="ProtNLM"/>
    </source>
</evidence>
<accession>A0ABR0BHL5</accession>
<evidence type="ECO:0000313" key="2">
    <source>
        <dbReference type="Proteomes" id="UP001287286"/>
    </source>
</evidence>
<evidence type="ECO:0000313" key="1">
    <source>
        <dbReference type="EMBL" id="KAK4077995.1"/>
    </source>
</evidence>
<proteinExistence type="predicted"/>
<gene>
    <name evidence="1" type="ORF">Purlil1_12146</name>
</gene>
<name>A0ABR0BHL5_PURLI</name>
<organism evidence="1 2">
    <name type="scientific">Purpureocillium lilacinum</name>
    <name type="common">Paecilomyces lilacinus</name>
    <dbReference type="NCBI Taxonomy" id="33203"/>
    <lineage>
        <taxon>Eukaryota</taxon>
        <taxon>Fungi</taxon>
        <taxon>Dikarya</taxon>
        <taxon>Ascomycota</taxon>
        <taxon>Pezizomycotina</taxon>
        <taxon>Sordariomycetes</taxon>
        <taxon>Hypocreomycetidae</taxon>
        <taxon>Hypocreales</taxon>
        <taxon>Ophiocordycipitaceae</taxon>
        <taxon>Purpureocillium</taxon>
    </lineage>
</organism>
<keyword evidence="2" id="KW-1185">Reference proteome</keyword>